<organism evidence="2 3">
    <name type="scientific">Cryoendolithus antarcticus</name>
    <dbReference type="NCBI Taxonomy" id="1507870"/>
    <lineage>
        <taxon>Eukaryota</taxon>
        <taxon>Fungi</taxon>
        <taxon>Dikarya</taxon>
        <taxon>Ascomycota</taxon>
        <taxon>Pezizomycotina</taxon>
        <taxon>Dothideomycetes</taxon>
        <taxon>Dothideomycetidae</taxon>
        <taxon>Cladosporiales</taxon>
        <taxon>Cladosporiaceae</taxon>
        <taxon>Cryoendolithus</taxon>
    </lineage>
</organism>
<dbReference type="InterPro" id="IPR032675">
    <property type="entry name" value="LRR_dom_sf"/>
</dbReference>
<dbReference type="AlphaFoldDB" id="A0A1V8SIG5"/>
<keyword evidence="3" id="KW-1185">Reference proteome</keyword>
<comment type="caution">
    <text evidence="2">The sequence shown here is derived from an EMBL/GenBank/DDBJ whole genome shotgun (WGS) entry which is preliminary data.</text>
</comment>
<dbReference type="Gene3D" id="3.80.10.10">
    <property type="entry name" value="Ribonuclease Inhibitor"/>
    <property type="match status" value="1"/>
</dbReference>
<evidence type="ECO:0000313" key="2">
    <source>
        <dbReference type="EMBL" id="OQN98661.1"/>
    </source>
</evidence>
<feature type="domain" description="F-box" evidence="1">
    <location>
        <begin position="27"/>
        <end position="65"/>
    </location>
</feature>
<dbReference type="InterPro" id="IPR001810">
    <property type="entry name" value="F-box_dom"/>
</dbReference>
<evidence type="ECO:0000313" key="3">
    <source>
        <dbReference type="Proteomes" id="UP000192596"/>
    </source>
</evidence>
<dbReference type="SUPFAM" id="SSF52047">
    <property type="entry name" value="RNI-like"/>
    <property type="match status" value="1"/>
</dbReference>
<reference evidence="3" key="1">
    <citation type="submission" date="2017-03" db="EMBL/GenBank/DDBJ databases">
        <title>Genomes of endolithic fungi from Antarctica.</title>
        <authorList>
            <person name="Coleine C."/>
            <person name="Masonjones S."/>
            <person name="Stajich J.E."/>
        </authorList>
    </citation>
    <scope>NUCLEOTIDE SEQUENCE [LARGE SCALE GENOMIC DNA]</scope>
    <source>
        <strain evidence="3">CCFEE 5527</strain>
    </source>
</reference>
<proteinExistence type="predicted"/>
<dbReference type="EMBL" id="NAJO01000044">
    <property type="protein sequence ID" value="OQN98661.1"/>
    <property type="molecule type" value="Genomic_DNA"/>
</dbReference>
<protein>
    <recommendedName>
        <fullName evidence="1">F-box domain-containing protein</fullName>
    </recommendedName>
</protein>
<dbReference type="InParanoid" id="A0A1V8SIG5"/>
<evidence type="ECO:0000259" key="1">
    <source>
        <dbReference type="Pfam" id="PF12937"/>
    </source>
</evidence>
<dbReference type="Proteomes" id="UP000192596">
    <property type="component" value="Unassembled WGS sequence"/>
</dbReference>
<sequence length="539" mass="60587">MDPPPPYSKLLPGPVAAVATLDKLIAELLLTIIGYIKRANDLRQLCLVCKSLRAAAAPALYRHVRLGLEDPFARAFNRADHSGHKHVRYLSFTTRQQVHEVCRMRIKITVREVRRMHEDVTVALGLLPIHSLIGISFPSNLDMSEALLGKIARQQRTLKVLRMGIAEIDPKPRSLVQPILLSKPWTSELTNLSLRATDGSLGRSAELLKRSGMLTSLELVGGAMPPMWPSDRVHLGFWRGLLNYDDSCDLAQPLQLARLSLRQLDLTYIDRSLFVNVNFSYLVTLDIVGLRAIGRLLPGLLGHFRKNPPRLKKLQVSCHRHDSVDMTMLSDLLMLCTGLTHLSIHAIIRNTAPPMLALESLVRHTSTLRTFSYSVAEWDEVERGRQAHPCPSALLDVLLGQSPRIENLAVWLDNMTVPPDTENVRRDFLGLIRKIALGLPALKALRLLGWHMSALASSYLQPAAEIFRTFAKARQQDERRGLEVLLFQPHHDCCGMASVDPAMEMYRDAYSLGKTTLHAVEVQKADLRYDGHHYDIFDD</sequence>
<accession>A0A1V8SIG5</accession>
<gene>
    <name evidence="2" type="ORF">B0A48_15327</name>
</gene>
<name>A0A1V8SIG5_9PEZI</name>
<dbReference type="Pfam" id="PF12937">
    <property type="entry name" value="F-box-like"/>
    <property type="match status" value="1"/>
</dbReference>